<evidence type="ECO:0000259" key="1">
    <source>
        <dbReference type="Pfam" id="PF03732"/>
    </source>
</evidence>
<dbReference type="InterPro" id="IPR005162">
    <property type="entry name" value="Retrotrans_gag_dom"/>
</dbReference>
<name>A0A225UJT6_9STRA</name>
<dbReference type="EMBL" id="NBNE01016280">
    <property type="protein sequence ID" value="OWY93332.1"/>
    <property type="molecule type" value="Genomic_DNA"/>
</dbReference>
<reference evidence="3" key="1">
    <citation type="submission" date="2017-03" db="EMBL/GenBank/DDBJ databases">
        <title>Phytopthora megakarya and P. palmivora, two closely related causual agents of cacao black pod achieved similar genome size and gene model numbers by different mechanisms.</title>
        <authorList>
            <person name="Ali S."/>
            <person name="Shao J."/>
            <person name="Larry D.J."/>
            <person name="Kronmiller B."/>
            <person name="Shen D."/>
            <person name="Strem M.D."/>
            <person name="Melnick R.L."/>
            <person name="Guiltinan M.J."/>
            <person name="Tyler B.M."/>
            <person name="Meinhardt L.W."/>
            <person name="Bailey B.A."/>
        </authorList>
    </citation>
    <scope>NUCLEOTIDE SEQUENCE [LARGE SCALE GENOMIC DNA]</scope>
    <source>
        <strain evidence="3">zdho120</strain>
    </source>
</reference>
<evidence type="ECO:0000313" key="3">
    <source>
        <dbReference type="Proteomes" id="UP000198211"/>
    </source>
</evidence>
<dbReference type="OrthoDB" id="117223at2759"/>
<evidence type="ECO:0000313" key="2">
    <source>
        <dbReference type="EMBL" id="OWY93332.1"/>
    </source>
</evidence>
<gene>
    <name evidence="2" type="ORF">PHMEG_00037322</name>
</gene>
<dbReference type="Proteomes" id="UP000198211">
    <property type="component" value="Unassembled WGS sequence"/>
</dbReference>
<dbReference type="AlphaFoldDB" id="A0A225UJT6"/>
<comment type="caution">
    <text evidence="2">The sequence shown here is derived from an EMBL/GenBank/DDBJ whole genome shotgun (WGS) entry which is preliminary data.</text>
</comment>
<sequence>MERELVGANQRVQTLSRSKNDAVKIETSTYSGVGSDRLPLNRWVREIAITIASRLIEAPSAKVNFRLPRLTGKAQGMGIRHISCDLRLAFEPPQDESRVRSAFFVLKQGKMSMHDYIQKTRRLASCIVTKPIDMESQVHVFVSGMREGMTRFCFTRAEPGPLEKAFTIALREDYVVSSSYSRAMSAADRVDAPEPMEIDVIEAPNGRTWSSASANRGGHLA</sequence>
<organism evidence="2 3">
    <name type="scientific">Phytophthora megakarya</name>
    <dbReference type="NCBI Taxonomy" id="4795"/>
    <lineage>
        <taxon>Eukaryota</taxon>
        <taxon>Sar</taxon>
        <taxon>Stramenopiles</taxon>
        <taxon>Oomycota</taxon>
        <taxon>Peronosporomycetes</taxon>
        <taxon>Peronosporales</taxon>
        <taxon>Peronosporaceae</taxon>
        <taxon>Phytophthora</taxon>
    </lineage>
</organism>
<feature type="domain" description="Retrotransposon gag" evidence="1">
    <location>
        <begin position="86"/>
        <end position="147"/>
    </location>
</feature>
<dbReference type="Pfam" id="PF03732">
    <property type="entry name" value="Retrotrans_gag"/>
    <property type="match status" value="1"/>
</dbReference>
<proteinExistence type="predicted"/>
<keyword evidence="3" id="KW-1185">Reference proteome</keyword>
<protein>
    <submittedName>
        <fullName evidence="2">Polyprotein</fullName>
    </submittedName>
</protein>
<accession>A0A225UJT6</accession>